<dbReference type="AlphaFoldDB" id="A0A0E9NKR3"/>
<dbReference type="PANTHER" id="PTHR33606">
    <property type="entry name" value="PROTEIN YCII"/>
    <property type="match status" value="1"/>
</dbReference>
<gene>
    <name evidence="2" type="ORF">G7K_4426-t1</name>
</gene>
<proteinExistence type="predicted"/>
<dbReference type="OMA" id="FAKEGIW"/>
<dbReference type="Proteomes" id="UP000033140">
    <property type="component" value="Unassembled WGS sequence"/>
</dbReference>
<dbReference type="EMBL" id="BACD03000031">
    <property type="protein sequence ID" value="GAO50296.1"/>
    <property type="molecule type" value="Genomic_DNA"/>
</dbReference>
<evidence type="ECO:0000259" key="1">
    <source>
        <dbReference type="Pfam" id="PF03795"/>
    </source>
</evidence>
<feature type="domain" description="YCII-related" evidence="1">
    <location>
        <begin position="33"/>
        <end position="122"/>
    </location>
</feature>
<dbReference type="Gene3D" id="3.30.70.1060">
    <property type="entry name" value="Dimeric alpha+beta barrel"/>
    <property type="match status" value="1"/>
</dbReference>
<dbReference type="InterPro" id="IPR005545">
    <property type="entry name" value="YCII"/>
</dbReference>
<dbReference type="Pfam" id="PF03795">
    <property type="entry name" value="YCII"/>
    <property type="match status" value="1"/>
</dbReference>
<reference evidence="2 3" key="3">
    <citation type="journal article" date="2015" name="Genome Announc.">
        <title>Draft Genome Sequence of the Archiascomycetous Yeast Saitoella complicata.</title>
        <authorList>
            <person name="Yamauchi K."/>
            <person name="Kondo S."/>
            <person name="Hamamoto M."/>
            <person name="Takahashi Y."/>
            <person name="Ogura Y."/>
            <person name="Hayashi T."/>
            <person name="Nishida H."/>
        </authorList>
    </citation>
    <scope>NUCLEOTIDE SEQUENCE [LARGE SCALE GENOMIC DNA]</scope>
    <source>
        <strain evidence="2 3">NRRL Y-17804</strain>
    </source>
</reference>
<reference evidence="2 3" key="1">
    <citation type="journal article" date="2011" name="J. Gen. Appl. Microbiol.">
        <title>Draft genome sequencing of the enigmatic yeast Saitoella complicata.</title>
        <authorList>
            <person name="Nishida H."/>
            <person name="Hamamoto M."/>
            <person name="Sugiyama J."/>
        </authorList>
    </citation>
    <scope>NUCLEOTIDE SEQUENCE [LARGE SCALE GENOMIC DNA]</scope>
    <source>
        <strain evidence="2 3">NRRL Y-17804</strain>
    </source>
</reference>
<evidence type="ECO:0000313" key="2">
    <source>
        <dbReference type="EMBL" id="GAO50296.1"/>
    </source>
</evidence>
<organism evidence="2 3">
    <name type="scientific">Saitoella complicata (strain BCRC 22490 / CBS 7301 / JCM 7358 / NBRC 10748 / NRRL Y-17804)</name>
    <dbReference type="NCBI Taxonomy" id="698492"/>
    <lineage>
        <taxon>Eukaryota</taxon>
        <taxon>Fungi</taxon>
        <taxon>Dikarya</taxon>
        <taxon>Ascomycota</taxon>
        <taxon>Taphrinomycotina</taxon>
        <taxon>Taphrinomycotina incertae sedis</taxon>
        <taxon>Saitoella</taxon>
    </lineage>
</organism>
<dbReference type="InterPro" id="IPR051807">
    <property type="entry name" value="Sec-metab_biosynth-assoc"/>
</dbReference>
<dbReference type="InterPro" id="IPR011008">
    <property type="entry name" value="Dimeric_a/b-barrel"/>
</dbReference>
<comment type="caution">
    <text evidence="2">The sequence shown here is derived from an EMBL/GenBank/DDBJ whole genome shotgun (WGS) entry which is preliminary data.</text>
</comment>
<name>A0A0E9NKR3_SAICN</name>
<evidence type="ECO:0000313" key="3">
    <source>
        <dbReference type="Proteomes" id="UP000033140"/>
    </source>
</evidence>
<dbReference type="PANTHER" id="PTHR33606:SF3">
    <property type="entry name" value="PROTEIN YCII"/>
    <property type="match status" value="1"/>
</dbReference>
<accession>A0A0E9NKR3</accession>
<protein>
    <recommendedName>
        <fullName evidence="1">YCII-related domain-containing protein</fullName>
    </recommendedName>
</protein>
<dbReference type="SUPFAM" id="SSF54909">
    <property type="entry name" value="Dimeric alpha+beta barrel"/>
    <property type="match status" value="1"/>
</dbReference>
<reference evidence="2 3" key="2">
    <citation type="journal article" date="2014" name="J. Gen. Appl. Microbiol.">
        <title>The early diverging ascomycetous budding yeast Saitoella complicata has three histone deacetylases belonging to the Clr6, Hos2, and Rpd3 lineages.</title>
        <authorList>
            <person name="Nishida H."/>
            <person name="Matsumoto T."/>
            <person name="Kondo S."/>
            <person name="Hamamoto M."/>
            <person name="Yoshikawa H."/>
        </authorList>
    </citation>
    <scope>NUCLEOTIDE SEQUENCE [LARGE SCALE GENOMIC DNA]</scope>
    <source>
        <strain evidence="2 3">NRRL Y-17804</strain>
    </source>
</reference>
<sequence>MFLRRLPSIFTHSTPSVRTRTMSTVYQATKPEWLVICPDFEGAVDKRMAVRPQHIEAAKGLMADGTMSLGGGFFDHHPTPSESVPSFRGSALVYEAETKEEVLEIVKKDIYAREGVWDVSKIQIFPVKFALRK</sequence>
<keyword evidence="3" id="KW-1185">Reference proteome</keyword>